<evidence type="ECO:0000313" key="1">
    <source>
        <dbReference type="EMBL" id="MEL0659202.1"/>
    </source>
</evidence>
<reference evidence="1 2" key="1">
    <citation type="submission" date="2024-02" db="EMBL/GenBank/DDBJ databases">
        <title>Bacteria isolated from the canopy kelp, Nereocystis luetkeana.</title>
        <authorList>
            <person name="Pfister C.A."/>
            <person name="Younker I.T."/>
            <person name="Light S.H."/>
        </authorList>
    </citation>
    <scope>NUCLEOTIDE SEQUENCE [LARGE SCALE GENOMIC DNA]</scope>
    <source>
        <strain evidence="1 2">TI.2.07</strain>
    </source>
</reference>
<evidence type="ECO:0000313" key="2">
    <source>
        <dbReference type="Proteomes" id="UP001366060"/>
    </source>
</evidence>
<dbReference type="InterPro" id="IPR021378">
    <property type="entry name" value="DUF3010"/>
</dbReference>
<name>A0ABU9HBE4_9GAMM</name>
<proteinExistence type="predicted"/>
<dbReference type="EMBL" id="JBAKBA010000016">
    <property type="protein sequence ID" value="MEL0659202.1"/>
    <property type="molecule type" value="Genomic_DNA"/>
</dbReference>
<dbReference type="Pfam" id="PF11215">
    <property type="entry name" value="DUF3010"/>
    <property type="match status" value="1"/>
</dbReference>
<keyword evidence="2" id="KW-1185">Reference proteome</keyword>
<sequence length="139" mass="15451">MKICGIELKASDAILVVLETDEERFHHVNLKEKKISLGDGDVNTDVLSFKEAIDTFVIDNQIEKIFIKKRGKIGRFAGGANTFKMEGLIQLSTVGEVKLISPQTTAAMQKKNKIELPTTLNAYQHDAYLTAVTGMHFKV</sequence>
<accession>A0ABU9HBE4</accession>
<gene>
    <name evidence="1" type="ORF">V6255_08620</name>
</gene>
<dbReference type="Proteomes" id="UP001366060">
    <property type="component" value="Unassembled WGS sequence"/>
</dbReference>
<comment type="caution">
    <text evidence="1">The sequence shown here is derived from an EMBL/GenBank/DDBJ whole genome shotgun (WGS) entry which is preliminary data.</text>
</comment>
<organism evidence="1 2">
    <name type="scientific">Psychromonas arctica</name>
    <dbReference type="NCBI Taxonomy" id="168275"/>
    <lineage>
        <taxon>Bacteria</taxon>
        <taxon>Pseudomonadati</taxon>
        <taxon>Pseudomonadota</taxon>
        <taxon>Gammaproteobacteria</taxon>
        <taxon>Alteromonadales</taxon>
        <taxon>Psychromonadaceae</taxon>
        <taxon>Psychromonas</taxon>
    </lineage>
</organism>
<dbReference type="RefSeq" id="WP_341627774.1">
    <property type="nucleotide sequence ID" value="NZ_JBAKBA010000016.1"/>
</dbReference>
<protein>
    <submittedName>
        <fullName evidence="1">DUF3010 family protein</fullName>
    </submittedName>
</protein>